<comment type="caution">
    <text evidence="2">The sequence shown here is derived from an EMBL/GenBank/DDBJ whole genome shotgun (WGS) entry which is preliminary data.</text>
</comment>
<name>A0ABX4FSM5_9GAMM</name>
<protein>
    <recommendedName>
        <fullName evidence="4">Channel forming colicins domain-containing protein</fullName>
    </recommendedName>
</protein>
<evidence type="ECO:0000313" key="2">
    <source>
        <dbReference type="EMBL" id="OZS41872.1"/>
    </source>
</evidence>
<sequence length="252" mass="26840">MSLSLGSENVVNVSDVTAKLSEYNVGLLGASTSVYANRVGGFVGDVKSYQNALMEYQKTLKSNSVLRNTAKQKAYRAFNKMQKSFQHELSVVSAKSRSRKGTPLTNPVRAANIIRSSRNVAKLNLVNDVQANNLIRFTKHTKLLGNGLAVIDFGSRVGNIHTSYVAGDNWERELFIESTSFATSAIAGTAAVNVGTASLGFLVVATPIGWVGLIVGGVAVAGVAAGVSMGVNSYVKENSGDTYDQIMRWLGL</sequence>
<evidence type="ECO:0000313" key="3">
    <source>
        <dbReference type="Proteomes" id="UP000215999"/>
    </source>
</evidence>
<keyword evidence="3" id="KW-1185">Reference proteome</keyword>
<accession>A0ABX4FSM5</accession>
<reference evidence="2 3" key="1">
    <citation type="journal article" date="2016" name="Antonie Van Leeuwenhoek">
        <title>Photobacterium sanguinicancri sp. nov. isolated from marine animals.</title>
        <authorList>
            <person name="Gomez-Gil B."/>
            <person name="Roque A."/>
            <person name="Rotllant G."/>
            <person name="Romalde J.L."/>
            <person name="Doce A."/>
            <person name="Eggermont M."/>
            <person name="Defoirdt T."/>
        </authorList>
    </citation>
    <scope>NUCLEOTIDE SEQUENCE [LARGE SCALE GENOMIC DNA]</scope>
    <source>
        <strain evidence="2 3">CAIM 1827</strain>
    </source>
</reference>
<organism evidence="2 3">
    <name type="scientific">Photobacterium sanguinicancri</name>
    <dbReference type="NCBI Taxonomy" id="875932"/>
    <lineage>
        <taxon>Bacteria</taxon>
        <taxon>Pseudomonadati</taxon>
        <taxon>Pseudomonadota</taxon>
        <taxon>Gammaproteobacteria</taxon>
        <taxon>Vibrionales</taxon>
        <taxon>Vibrionaceae</taxon>
        <taxon>Photobacterium</taxon>
    </lineage>
</organism>
<gene>
    <name evidence="2" type="ORF">ASV53_21435</name>
</gene>
<dbReference type="Proteomes" id="UP000215999">
    <property type="component" value="Unassembled WGS sequence"/>
</dbReference>
<keyword evidence="1" id="KW-0472">Membrane</keyword>
<feature type="transmembrane region" description="Helical" evidence="1">
    <location>
        <begin position="181"/>
        <end position="204"/>
    </location>
</feature>
<keyword evidence="1" id="KW-0812">Transmembrane</keyword>
<proteinExistence type="predicted"/>
<evidence type="ECO:0008006" key="4">
    <source>
        <dbReference type="Google" id="ProtNLM"/>
    </source>
</evidence>
<dbReference type="EMBL" id="NOIF01000217">
    <property type="protein sequence ID" value="OZS41872.1"/>
    <property type="molecule type" value="Genomic_DNA"/>
</dbReference>
<evidence type="ECO:0000256" key="1">
    <source>
        <dbReference type="SAM" id="Phobius"/>
    </source>
</evidence>
<keyword evidence="1" id="KW-1133">Transmembrane helix</keyword>
<feature type="transmembrane region" description="Helical" evidence="1">
    <location>
        <begin position="210"/>
        <end position="231"/>
    </location>
</feature>